<dbReference type="EMBL" id="JAESHT010000014">
    <property type="protein sequence ID" value="MBL3674867.1"/>
    <property type="molecule type" value="Genomic_DNA"/>
</dbReference>
<dbReference type="Proteomes" id="UP000644749">
    <property type="component" value="Unassembled WGS sequence"/>
</dbReference>
<keyword evidence="3" id="KW-1185">Reference proteome</keyword>
<evidence type="ECO:0000313" key="2">
    <source>
        <dbReference type="EMBL" id="MBL3674867.1"/>
    </source>
</evidence>
<dbReference type="InterPro" id="IPR036390">
    <property type="entry name" value="WH_DNA-bd_sf"/>
</dbReference>
<evidence type="ECO:0000259" key="1">
    <source>
        <dbReference type="Pfam" id="PF03428"/>
    </source>
</evidence>
<dbReference type="InterPro" id="IPR005090">
    <property type="entry name" value="RepC_N"/>
</dbReference>
<feature type="domain" description="Plasmid replication protein C N-terminal" evidence="1">
    <location>
        <begin position="41"/>
        <end position="173"/>
    </location>
</feature>
<reference evidence="2 3" key="1">
    <citation type="submission" date="2021-01" db="EMBL/GenBank/DDBJ databases">
        <title>011410 draft genome.</title>
        <authorList>
            <person name="Lang L."/>
        </authorList>
    </citation>
    <scope>NUCLEOTIDE SEQUENCE [LARGE SCALE GENOMIC DNA]</scope>
    <source>
        <strain evidence="2 3">KCTC 42845</strain>
    </source>
</reference>
<evidence type="ECO:0000313" key="3">
    <source>
        <dbReference type="Proteomes" id="UP000644749"/>
    </source>
</evidence>
<proteinExistence type="predicted"/>
<comment type="caution">
    <text evidence="2">The sequence shown here is derived from an EMBL/GenBank/DDBJ whole genome shotgun (WGS) entry which is preliminary data.</text>
</comment>
<name>A0ABS1S804_9RHOB</name>
<protein>
    <recommendedName>
        <fullName evidence="1">Plasmid replication protein C N-terminal domain-containing protein</fullName>
    </recommendedName>
</protein>
<dbReference type="SUPFAM" id="SSF46785">
    <property type="entry name" value="Winged helix' DNA-binding domain"/>
    <property type="match status" value="1"/>
</dbReference>
<accession>A0ABS1S804</accession>
<dbReference type="Pfam" id="PF03428">
    <property type="entry name" value="RP-C"/>
    <property type="match status" value="1"/>
</dbReference>
<dbReference type="NCBIfam" id="NF040974">
    <property type="entry name" value="RepABC_RepC"/>
    <property type="match status" value="1"/>
</dbReference>
<dbReference type="RefSeq" id="WP_202380196.1">
    <property type="nucleotide sequence ID" value="NZ_JAESHT010000014.1"/>
</dbReference>
<dbReference type="InterPro" id="IPR047611">
    <property type="entry name" value="RepABC_RepC"/>
</dbReference>
<gene>
    <name evidence="2" type="ORF">JL111_15405</name>
</gene>
<organism evidence="2 3">
    <name type="scientific">Paracoccus aerius</name>
    <dbReference type="NCBI Taxonomy" id="1915382"/>
    <lineage>
        <taxon>Bacteria</taxon>
        <taxon>Pseudomonadati</taxon>
        <taxon>Pseudomonadota</taxon>
        <taxon>Alphaproteobacteria</taxon>
        <taxon>Rhodobacterales</taxon>
        <taxon>Paracoccaceae</taxon>
        <taxon>Paracoccus</taxon>
    </lineage>
</organism>
<sequence>MTLRGFRPSRELDMKQEMQVPRVLGRGPNALVLPADMSRLWMAHRCVSDAKKRYGLSNGAISTLRALISFLREGGEMIVYAANATICKRADNQSERNLRRHLAQLVEAGLIVRRDSPNGKRYVIQHPDGPVEAFGLDLSPLMRRSKELGQAAAEVNRESALVKFMRKRLSSLLYRAEQAGHVDLVDEYRPARRRRLSSEALSSICDKLQDVLDTELARSEFVRPDASEGIPAAIDGHYVRHKINTEYKEKDPDAVSNVTSQTLTEAELLQKIQDRCPEALSFAVRRPSSLWEIEEHALTLAAWCGISSELLNAAIAKAGRFKVSVAVLGLFGRRSSIRNLPAYFNSLFIGKRASGFQPFTLLT</sequence>